<organism evidence="5">
    <name type="scientific">marine sediment metagenome</name>
    <dbReference type="NCBI Taxonomy" id="412755"/>
    <lineage>
        <taxon>unclassified sequences</taxon>
        <taxon>metagenomes</taxon>
        <taxon>ecological metagenomes</taxon>
    </lineage>
</organism>
<dbReference type="EMBL" id="BARS01015158">
    <property type="protein sequence ID" value="GAF87578.1"/>
    <property type="molecule type" value="Genomic_DNA"/>
</dbReference>
<accession>X0T280</accession>
<keyword evidence="2" id="KW-0812">Transmembrane</keyword>
<dbReference type="Pfam" id="PF03743">
    <property type="entry name" value="TrbI"/>
    <property type="match status" value="1"/>
</dbReference>
<keyword evidence="4" id="KW-0472">Membrane</keyword>
<sequence>MVLTPANTIFLGAGTVIPAVLLTGINSDLPGMITAQVAEPVFDTVTGKRVLIPQGATLIGEYDSRITFGQERVLFVWTRVRFPNGSSLNLEGMPGTDLSGYAGVSDQVDNHGWRLAKGVVLGSLLGAAAQQSYGGGLSTSNPSLGQLAAAGAAQNINNAGQQLVQKNLQVQPTLMIRPGQRVAVFVTKDIPLPPYRG</sequence>
<reference evidence="5" key="1">
    <citation type="journal article" date="2014" name="Front. Microbiol.">
        <title>High frequency of phylogenetically diverse reductive dehalogenase-homologous genes in deep subseafloor sedimentary metagenomes.</title>
        <authorList>
            <person name="Kawai M."/>
            <person name="Futagami T."/>
            <person name="Toyoda A."/>
            <person name="Takaki Y."/>
            <person name="Nishi S."/>
            <person name="Hori S."/>
            <person name="Arai W."/>
            <person name="Tsubouchi T."/>
            <person name="Morono Y."/>
            <person name="Uchiyama I."/>
            <person name="Ito T."/>
            <person name="Fujiyama A."/>
            <person name="Inagaki F."/>
            <person name="Takami H."/>
        </authorList>
    </citation>
    <scope>NUCLEOTIDE SEQUENCE</scope>
    <source>
        <strain evidence="5">Expedition CK06-06</strain>
    </source>
</reference>
<proteinExistence type="predicted"/>
<dbReference type="CDD" id="cd16429">
    <property type="entry name" value="VirB10"/>
    <property type="match status" value="1"/>
</dbReference>
<keyword evidence="3" id="KW-1133">Transmembrane helix</keyword>
<comment type="caution">
    <text evidence="5">The sequence shown here is derived from an EMBL/GenBank/DDBJ whole genome shotgun (WGS) entry which is preliminary data.</text>
</comment>
<comment type="subcellular location">
    <subcellularLocation>
        <location evidence="1">Membrane</location>
        <topology evidence="1">Single-pass membrane protein</topology>
    </subcellularLocation>
</comment>
<gene>
    <name evidence="5" type="ORF">S01H1_25143</name>
</gene>
<evidence type="ECO:0000256" key="1">
    <source>
        <dbReference type="ARBA" id="ARBA00004167"/>
    </source>
</evidence>
<evidence type="ECO:0008006" key="6">
    <source>
        <dbReference type="Google" id="ProtNLM"/>
    </source>
</evidence>
<evidence type="ECO:0000256" key="3">
    <source>
        <dbReference type="ARBA" id="ARBA00022989"/>
    </source>
</evidence>
<protein>
    <recommendedName>
        <fullName evidence="6">Conjugal transfer protein TrbI</fullName>
    </recommendedName>
</protein>
<dbReference type="InterPro" id="IPR005498">
    <property type="entry name" value="T4SS_VirB10/TraB/TrbI"/>
</dbReference>
<dbReference type="InterPro" id="IPR042217">
    <property type="entry name" value="T4SS_VirB10/TrbI"/>
</dbReference>
<evidence type="ECO:0000313" key="5">
    <source>
        <dbReference type="EMBL" id="GAF87578.1"/>
    </source>
</evidence>
<dbReference type="Gene3D" id="2.40.128.260">
    <property type="entry name" value="Type IV secretion system, VirB10/TraB/TrbI"/>
    <property type="match status" value="1"/>
</dbReference>
<evidence type="ECO:0000256" key="4">
    <source>
        <dbReference type="ARBA" id="ARBA00023136"/>
    </source>
</evidence>
<name>X0T280_9ZZZZ</name>
<dbReference type="AlphaFoldDB" id="X0T280"/>
<evidence type="ECO:0000256" key="2">
    <source>
        <dbReference type="ARBA" id="ARBA00022692"/>
    </source>
</evidence>
<dbReference type="GO" id="GO:0016020">
    <property type="term" value="C:membrane"/>
    <property type="evidence" value="ECO:0007669"/>
    <property type="project" value="UniProtKB-SubCell"/>
</dbReference>